<sequence length="536" mass="59778">MFSFEKTSHFITQNPTLSFLQSCENGTPFFPTAWDDLQIRVVDQPEMTIEIPIIPTLKSKYPSKAAEIDIFSTMCSQTRSHIDEVINSCVTTSMDIIQILTEGPEIIRDKLPTIPIDAWLEPFHVCLRRIFGEEDSLSQEIVTFIEALSSLLLLRPSDSLPALSGLLTFAHFASLNKPEVNDVFSSRPLLQTLQSIILDPTKHSQIRTNCKVRRILTEKIGPFLSDCRASGVEYVLPDSSEPIVLRASVVVSDISTPHMINLIHPEPPPPPEITPSEDLSQSQTLPPDEEEIAHHPLTKQFLRHWGWKEGRPLPPLREITRPTPPSASVCSLFIVGKDRPEVFKLFSGHSSVLVLRSLDSEDWFTKDCMWVLLTCHELLAPHTSPGEWVFDPVTITAHFSTPSVNWEEYAPFGKDDERTEEYDSKKLEMMLYALDTIEGGIPNFREVLGHIETASPATIRAQTGNPDGACLGFRQSGTDAIGMLANLRMPLRDLYSVGGWSQFGGGLENISRSSLVAAVEIARRAGKGEFQRGTPI</sequence>
<name>A0ABQ9Y4K0_9EUKA</name>
<evidence type="ECO:0008006" key="4">
    <source>
        <dbReference type="Google" id="ProtNLM"/>
    </source>
</evidence>
<reference evidence="2 3" key="1">
    <citation type="journal article" date="2022" name="bioRxiv">
        <title>Genomics of Preaxostyla Flagellates Illuminates Evolutionary Transitions and the Path Towards Mitochondrial Loss.</title>
        <authorList>
            <person name="Novak L.V.F."/>
            <person name="Treitli S.C."/>
            <person name="Pyrih J."/>
            <person name="Halakuc P."/>
            <person name="Pipaliya S.V."/>
            <person name="Vacek V."/>
            <person name="Brzon O."/>
            <person name="Soukal P."/>
            <person name="Eme L."/>
            <person name="Dacks J.B."/>
            <person name="Karnkowska A."/>
            <person name="Elias M."/>
            <person name="Hampl V."/>
        </authorList>
    </citation>
    <scope>NUCLEOTIDE SEQUENCE [LARGE SCALE GENOMIC DNA]</scope>
    <source>
        <strain evidence="2">NAU3</strain>
        <tissue evidence="2">Gut</tissue>
    </source>
</reference>
<accession>A0ABQ9Y4K0</accession>
<comment type="caution">
    <text evidence="2">The sequence shown here is derived from an EMBL/GenBank/DDBJ whole genome shotgun (WGS) entry which is preliminary data.</text>
</comment>
<protein>
    <recommendedName>
        <fullName evidence="4">Amine oxidase domain-containing protein</fullName>
    </recommendedName>
</protein>
<keyword evidence="3" id="KW-1185">Reference proteome</keyword>
<proteinExistence type="predicted"/>
<evidence type="ECO:0000256" key="1">
    <source>
        <dbReference type="SAM" id="MobiDB-lite"/>
    </source>
</evidence>
<dbReference type="Proteomes" id="UP001281761">
    <property type="component" value="Unassembled WGS sequence"/>
</dbReference>
<dbReference type="PROSITE" id="PS51257">
    <property type="entry name" value="PROKAR_LIPOPROTEIN"/>
    <property type="match status" value="1"/>
</dbReference>
<organism evidence="2 3">
    <name type="scientific">Blattamonas nauphoetae</name>
    <dbReference type="NCBI Taxonomy" id="2049346"/>
    <lineage>
        <taxon>Eukaryota</taxon>
        <taxon>Metamonada</taxon>
        <taxon>Preaxostyla</taxon>
        <taxon>Oxymonadida</taxon>
        <taxon>Blattamonas</taxon>
    </lineage>
</organism>
<evidence type="ECO:0000313" key="2">
    <source>
        <dbReference type="EMBL" id="KAK2958651.1"/>
    </source>
</evidence>
<gene>
    <name evidence="2" type="ORF">BLNAU_6420</name>
</gene>
<feature type="region of interest" description="Disordered" evidence="1">
    <location>
        <begin position="264"/>
        <end position="287"/>
    </location>
</feature>
<dbReference type="EMBL" id="JARBJD010000036">
    <property type="protein sequence ID" value="KAK2958651.1"/>
    <property type="molecule type" value="Genomic_DNA"/>
</dbReference>
<evidence type="ECO:0000313" key="3">
    <source>
        <dbReference type="Proteomes" id="UP001281761"/>
    </source>
</evidence>